<evidence type="ECO:0000313" key="1">
    <source>
        <dbReference type="EMBL" id="SEP42273.1"/>
    </source>
</evidence>
<dbReference type="EMBL" id="FOEF01000008">
    <property type="protein sequence ID" value="SEP42273.1"/>
    <property type="molecule type" value="Genomic_DNA"/>
</dbReference>
<dbReference type="Proteomes" id="UP000198582">
    <property type="component" value="Unassembled WGS sequence"/>
</dbReference>
<organism evidence="1 2">
    <name type="scientific">Amycolatopsis saalfeldensis</name>
    <dbReference type="NCBI Taxonomy" id="394193"/>
    <lineage>
        <taxon>Bacteria</taxon>
        <taxon>Bacillati</taxon>
        <taxon>Actinomycetota</taxon>
        <taxon>Actinomycetes</taxon>
        <taxon>Pseudonocardiales</taxon>
        <taxon>Pseudonocardiaceae</taxon>
        <taxon>Amycolatopsis</taxon>
    </lineage>
</organism>
<name>A0A1H8XRA2_9PSEU</name>
<dbReference type="STRING" id="394193.SAMN04489732_108302"/>
<dbReference type="Gene3D" id="1.10.287.1060">
    <property type="entry name" value="ESAT-6-like"/>
    <property type="match status" value="1"/>
</dbReference>
<dbReference type="Pfam" id="PF06013">
    <property type="entry name" value="WXG100"/>
    <property type="match status" value="1"/>
</dbReference>
<dbReference type="InterPro" id="IPR036689">
    <property type="entry name" value="ESAT-6-like_sf"/>
</dbReference>
<keyword evidence="2" id="KW-1185">Reference proteome</keyword>
<gene>
    <name evidence="1" type="ORF">SAMN04489732_108302</name>
</gene>
<dbReference type="InterPro" id="IPR010310">
    <property type="entry name" value="T7SS_ESAT-6-like"/>
</dbReference>
<dbReference type="SUPFAM" id="SSF140453">
    <property type="entry name" value="EsxAB dimer-like"/>
    <property type="match status" value="1"/>
</dbReference>
<protein>
    <submittedName>
        <fullName evidence="1">WXG100 family type VII secretion target</fullName>
    </submittedName>
</protein>
<dbReference type="AlphaFoldDB" id="A0A1H8XRA2"/>
<sequence>MDEVDKVVTDLGATWTGDAHDAFHEAATEWSSAARDLRDRLHWIRDVVTNAHDNHAEAVRTNVTIWRG</sequence>
<accession>A0A1H8XRA2</accession>
<evidence type="ECO:0000313" key="2">
    <source>
        <dbReference type="Proteomes" id="UP000198582"/>
    </source>
</evidence>
<reference evidence="1 2" key="1">
    <citation type="submission" date="2016-10" db="EMBL/GenBank/DDBJ databases">
        <authorList>
            <person name="de Groot N.N."/>
        </authorList>
    </citation>
    <scope>NUCLEOTIDE SEQUENCE [LARGE SCALE GENOMIC DNA]</scope>
    <source>
        <strain evidence="1 2">DSM 44993</strain>
    </source>
</reference>
<proteinExistence type="predicted"/>